<name>A0A382L655_9ZZZZ</name>
<proteinExistence type="predicted"/>
<evidence type="ECO:0000313" key="1">
    <source>
        <dbReference type="EMBL" id="SVC32428.1"/>
    </source>
</evidence>
<accession>A0A382L655</accession>
<dbReference type="AlphaFoldDB" id="A0A382L655"/>
<dbReference type="InterPro" id="IPR029032">
    <property type="entry name" value="AhpD-like"/>
</dbReference>
<reference evidence="1" key="1">
    <citation type="submission" date="2018-05" db="EMBL/GenBank/DDBJ databases">
        <authorList>
            <person name="Lanie J.A."/>
            <person name="Ng W.-L."/>
            <person name="Kazmierczak K.M."/>
            <person name="Andrzejewski T.M."/>
            <person name="Davidsen T.M."/>
            <person name="Wayne K.J."/>
            <person name="Tettelin H."/>
            <person name="Glass J.I."/>
            <person name="Rusch D."/>
            <person name="Podicherti R."/>
            <person name="Tsui H.-C.T."/>
            <person name="Winkler M.E."/>
        </authorList>
    </citation>
    <scope>NUCLEOTIDE SEQUENCE</scope>
</reference>
<protein>
    <recommendedName>
        <fullName evidence="2">Carboxymuconolactone decarboxylase family protein</fullName>
    </recommendedName>
</protein>
<organism evidence="1">
    <name type="scientific">marine metagenome</name>
    <dbReference type="NCBI Taxonomy" id="408172"/>
    <lineage>
        <taxon>unclassified sequences</taxon>
        <taxon>metagenomes</taxon>
        <taxon>ecological metagenomes</taxon>
    </lineage>
</organism>
<sequence>MELSERMTHTGKRVTDRFFRKLQKEFTDEELVELSAIIAYENFRSKFNPVFGIEANGLCHLPVVESATAAATERLH</sequence>
<evidence type="ECO:0008006" key="2">
    <source>
        <dbReference type="Google" id="ProtNLM"/>
    </source>
</evidence>
<dbReference type="SUPFAM" id="SSF69118">
    <property type="entry name" value="AhpD-like"/>
    <property type="match status" value="1"/>
</dbReference>
<gene>
    <name evidence="1" type="ORF">METZ01_LOCUS285282</name>
</gene>
<dbReference type="Gene3D" id="1.20.1290.10">
    <property type="entry name" value="AhpD-like"/>
    <property type="match status" value="1"/>
</dbReference>
<dbReference type="EMBL" id="UINC01085152">
    <property type="protein sequence ID" value="SVC32428.1"/>
    <property type="molecule type" value="Genomic_DNA"/>
</dbReference>